<dbReference type="GO" id="GO:0016301">
    <property type="term" value="F:kinase activity"/>
    <property type="evidence" value="ECO:0007669"/>
    <property type="project" value="UniProtKB-KW"/>
</dbReference>
<dbReference type="Proteomes" id="UP000325081">
    <property type="component" value="Unassembled WGS sequence"/>
</dbReference>
<gene>
    <name evidence="2" type="ORF">STAS_17912</name>
</gene>
<comment type="caution">
    <text evidence="2">The sequence shown here is derived from an EMBL/GenBank/DDBJ whole genome shotgun (WGS) entry which is preliminary data.</text>
</comment>
<organism evidence="2 3">
    <name type="scientific">Striga asiatica</name>
    <name type="common">Asiatic witchweed</name>
    <name type="synonym">Buchnera asiatica</name>
    <dbReference type="NCBI Taxonomy" id="4170"/>
    <lineage>
        <taxon>Eukaryota</taxon>
        <taxon>Viridiplantae</taxon>
        <taxon>Streptophyta</taxon>
        <taxon>Embryophyta</taxon>
        <taxon>Tracheophyta</taxon>
        <taxon>Spermatophyta</taxon>
        <taxon>Magnoliopsida</taxon>
        <taxon>eudicotyledons</taxon>
        <taxon>Gunneridae</taxon>
        <taxon>Pentapetalae</taxon>
        <taxon>asterids</taxon>
        <taxon>lamiids</taxon>
        <taxon>Lamiales</taxon>
        <taxon>Orobanchaceae</taxon>
        <taxon>Buchnereae</taxon>
        <taxon>Striga</taxon>
    </lineage>
</organism>
<name>A0A5A7Q8G7_STRAF</name>
<keyword evidence="3" id="KW-1185">Reference proteome</keyword>
<feature type="compositionally biased region" description="Polar residues" evidence="1">
    <location>
        <begin position="1"/>
        <end position="26"/>
    </location>
</feature>
<feature type="region of interest" description="Disordered" evidence="1">
    <location>
        <begin position="89"/>
        <end position="109"/>
    </location>
</feature>
<dbReference type="AlphaFoldDB" id="A0A5A7Q8G7"/>
<protein>
    <submittedName>
        <fullName evidence="2">Protein kinase superfamily protein</fullName>
    </submittedName>
</protein>
<evidence type="ECO:0000313" key="3">
    <source>
        <dbReference type="Proteomes" id="UP000325081"/>
    </source>
</evidence>
<keyword evidence="2" id="KW-0808">Transferase</keyword>
<proteinExistence type="predicted"/>
<sequence>MAVAFTTFTESIQIGRNYRNNNNDSGEYQKKKMSRRRRSRDRNRSSGGRKGMERRRDKSRRKAPIGRSAAEGNRALNPEALGCLSALIGTPTAAKPPPIGSPLTPRIRC</sequence>
<dbReference type="EMBL" id="BKCP01006071">
    <property type="protein sequence ID" value="GER41206.1"/>
    <property type="molecule type" value="Genomic_DNA"/>
</dbReference>
<reference evidence="3" key="1">
    <citation type="journal article" date="2019" name="Curr. Biol.">
        <title>Genome Sequence of Striga asiatica Provides Insight into the Evolution of Plant Parasitism.</title>
        <authorList>
            <person name="Yoshida S."/>
            <person name="Kim S."/>
            <person name="Wafula E.K."/>
            <person name="Tanskanen J."/>
            <person name="Kim Y.M."/>
            <person name="Honaas L."/>
            <person name="Yang Z."/>
            <person name="Spallek T."/>
            <person name="Conn C.E."/>
            <person name="Ichihashi Y."/>
            <person name="Cheong K."/>
            <person name="Cui S."/>
            <person name="Der J.P."/>
            <person name="Gundlach H."/>
            <person name="Jiao Y."/>
            <person name="Hori C."/>
            <person name="Ishida J.K."/>
            <person name="Kasahara H."/>
            <person name="Kiba T."/>
            <person name="Kim M.S."/>
            <person name="Koo N."/>
            <person name="Laohavisit A."/>
            <person name="Lee Y.H."/>
            <person name="Lumba S."/>
            <person name="McCourt P."/>
            <person name="Mortimer J.C."/>
            <person name="Mutuku J.M."/>
            <person name="Nomura T."/>
            <person name="Sasaki-Sekimoto Y."/>
            <person name="Seto Y."/>
            <person name="Wang Y."/>
            <person name="Wakatake T."/>
            <person name="Sakakibara H."/>
            <person name="Demura T."/>
            <person name="Yamaguchi S."/>
            <person name="Yoneyama K."/>
            <person name="Manabe R.I."/>
            <person name="Nelson D.C."/>
            <person name="Schulman A.H."/>
            <person name="Timko M.P."/>
            <person name="dePamphilis C.W."/>
            <person name="Choi D."/>
            <person name="Shirasu K."/>
        </authorList>
    </citation>
    <scope>NUCLEOTIDE SEQUENCE [LARGE SCALE GENOMIC DNA]</scope>
    <source>
        <strain evidence="3">cv. UVA1</strain>
    </source>
</reference>
<evidence type="ECO:0000256" key="1">
    <source>
        <dbReference type="SAM" id="MobiDB-lite"/>
    </source>
</evidence>
<feature type="compositionally biased region" description="Basic residues" evidence="1">
    <location>
        <begin position="31"/>
        <end position="41"/>
    </location>
</feature>
<feature type="region of interest" description="Disordered" evidence="1">
    <location>
        <begin position="1"/>
        <end position="76"/>
    </location>
</feature>
<keyword evidence="2" id="KW-0418">Kinase</keyword>
<accession>A0A5A7Q8G7</accession>
<evidence type="ECO:0000313" key="2">
    <source>
        <dbReference type="EMBL" id="GER41206.1"/>
    </source>
</evidence>